<organism evidence="1 2">
    <name type="scientific">Pluteus cervinus</name>
    <dbReference type="NCBI Taxonomy" id="181527"/>
    <lineage>
        <taxon>Eukaryota</taxon>
        <taxon>Fungi</taxon>
        <taxon>Dikarya</taxon>
        <taxon>Basidiomycota</taxon>
        <taxon>Agaricomycotina</taxon>
        <taxon>Agaricomycetes</taxon>
        <taxon>Agaricomycetidae</taxon>
        <taxon>Agaricales</taxon>
        <taxon>Pluteineae</taxon>
        <taxon>Pluteaceae</taxon>
        <taxon>Pluteus</taxon>
    </lineage>
</organism>
<dbReference type="EMBL" id="ML208273">
    <property type="protein sequence ID" value="TFK73771.1"/>
    <property type="molecule type" value="Genomic_DNA"/>
</dbReference>
<proteinExistence type="predicted"/>
<accession>A0ACD3B809</accession>
<gene>
    <name evidence="1" type="ORF">BDN72DRAFT_956325</name>
</gene>
<evidence type="ECO:0000313" key="2">
    <source>
        <dbReference type="Proteomes" id="UP000308600"/>
    </source>
</evidence>
<protein>
    <submittedName>
        <fullName evidence="1">Uncharacterized protein</fullName>
    </submittedName>
</protein>
<keyword evidence="2" id="KW-1185">Reference proteome</keyword>
<sequence>MANLESLPRGLPRSQSGSVPRPPPYLAELPFEILTEIVQKLSWKDILRVRQTCNHLAAITTALSIWRAIAQEELGRTSSRTPGLFLERPLDGYNADELEHLILRWKSAEIGWTKDDGSPARERKLDMVDVCSCHLVKGGRWLLVSTWSGSIVYYDLDEEKPTQRELITVAGRTGSVMSVDIDQSSPTLTFNLALGTAEYPPDRPKEYIVEVWRVHLGDSAESRFSTLSAELLASFHPEPQNKVKKLSILGDFVAFCVDLRPSSSFYTIIVNWTDSSYPRWLKHSFIHVFDGVRLLPQHQVLLRQGCYVRLFNFISFWHLATLPTDLRVADVEPFWEAQLDATRDETIHEPLIYDDCSRLVFATTTAVFGLTILHPLTRVASDSPGTFVKLCDIPQGTFVAAIPAHSLCYSAFQDFSDVTLIHHPWPDEDGHYSGSPTVIKKTLTHWGKFCPTVDIQTGRVITGTYPIGIAEFSLLRH</sequence>
<name>A0ACD3B809_9AGAR</name>
<reference evidence="1 2" key="1">
    <citation type="journal article" date="2019" name="Nat. Ecol. Evol.">
        <title>Megaphylogeny resolves global patterns of mushroom evolution.</title>
        <authorList>
            <person name="Varga T."/>
            <person name="Krizsan K."/>
            <person name="Foldi C."/>
            <person name="Dima B."/>
            <person name="Sanchez-Garcia M."/>
            <person name="Sanchez-Ramirez S."/>
            <person name="Szollosi G.J."/>
            <person name="Szarkandi J.G."/>
            <person name="Papp V."/>
            <person name="Albert L."/>
            <person name="Andreopoulos W."/>
            <person name="Angelini C."/>
            <person name="Antonin V."/>
            <person name="Barry K.W."/>
            <person name="Bougher N.L."/>
            <person name="Buchanan P."/>
            <person name="Buyck B."/>
            <person name="Bense V."/>
            <person name="Catcheside P."/>
            <person name="Chovatia M."/>
            <person name="Cooper J."/>
            <person name="Damon W."/>
            <person name="Desjardin D."/>
            <person name="Finy P."/>
            <person name="Geml J."/>
            <person name="Haridas S."/>
            <person name="Hughes K."/>
            <person name="Justo A."/>
            <person name="Karasinski D."/>
            <person name="Kautmanova I."/>
            <person name="Kiss B."/>
            <person name="Kocsube S."/>
            <person name="Kotiranta H."/>
            <person name="LaButti K.M."/>
            <person name="Lechner B.E."/>
            <person name="Liimatainen K."/>
            <person name="Lipzen A."/>
            <person name="Lukacs Z."/>
            <person name="Mihaltcheva S."/>
            <person name="Morgado L.N."/>
            <person name="Niskanen T."/>
            <person name="Noordeloos M.E."/>
            <person name="Ohm R.A."/>
            <person name="Ortiz-Santana B."/>
            <person name="Ovrebo C."/>
            <person name="Racz N."/>
            <person name="Riley R."/>
            <person name="Savchenko A."/>
            <person name="Shiryaev A."/>
            <person name="Soop K."/>
            <person name="Spirin V."/>
            <person name="Szebenyi C."/>
            <person name="Tomsovsky M."/>
            <person name="Tulloss R.E."/>
            <person name="Uehling J."/>
            <person name="Grigoriev I.V."/>
            <person name="Vagvolgyi C."/>
            <person name="Papp T."/>
            <person name="Martin F.M."/>
            <person name="Miettinen O."/>
            <person name="Hibbett D.S."/>
            <person name="Nagy L.G."/>
        </authorList>
    </citation>
    <scope>NUCLEOTIDE SEQUENCE [LARGE SCALE GENOMIC DNA]</scope>
    <source>
        <strain evidence="1 2">NL-1719</strain>
    </source>
</reference>
<evidence type="ECO:0000313" key="1">
    <source>
        <dbReference type="EMBL" id="TFK73771.1"/>
    </source>
</evidence>
<dbReference type="Proteomes" id="UP000308600">
    <property type="component" value="Unassembled WGS sequence"/>
</dbReference>